<dbReference type="Pfam" id="PF14851">
    <property type="entry name" value="FAM176"/>
    <property type="match status" value="1"/>
</dbReference>
<keyword evidence="3" id="KW-0348">Hemagglutinin</keyword>
<feature type="compositionally biased region" description="Acidic residues" evidence="9">
    <location>
        <begin position="340"/>
        <end position="358"/>
    </location>
</feature>
<evidence type="ECO:0000256" key="1">
    <source>
        <dbReference type="ARBA" id="ARBA00004167"/>
    </source>
</evidence>
<dbReference type="PANTHER" id="PTHR46780">
    <property type="entry name" value="PROTEIN EVA-1"/>
    <property type="match status" value="1"/>
</dbReference>
<reference evidence="12" key="2">
    <citation type="submission" date="2025-09" db="UniProtKB">
        <authorList>
            <consortium name="Ensembl"/>
        </authorList>
    </citation>
    <scope>IDENTIFICATION</scope>
</reference>
<evidence type="ECO:0000259" key="11">
    <source>
        <dbReference type="PROSITE" id="PS50228"/>
    </source>
</evidence>
<feature type="domain" description="SUEL-type lectin" evidence="11">
    <location>
        <begin position="48"/>
        <end position="140"/>
    </location>
</feature>
<keyword evidence="5" id="KW-0430">Lectin</keyword>
<keyword evidence="7 10" id="KW-1133">Transmembrane helix</keyword>
<dbReference type="InterPro" id="IPR039500">
    <property type="entry name" value="EVA1_dom"/>
</dbReference>
<comment type="similarity">
    <text evidence="2">Belongs to the EVA1 family.</text>
</comment>
<dbReference type="FunFam" id="2.60.120.740:FF:000003">
    <property type="entry name" value="Protein eva-1 homolog C"/>
    <property type="match status" value="1"/>
</dbReference>
<organism evidence="12 13">
    <name type="scientific">Sinocyclocheilus grahami</name>
    <name type="common">Dianchi golden-line fish</name>
    <name type="synonym">Barbus grahami</name>
    <dbReference type="NCBI Taxonomy" id="75366"/>
    <lineage>
        <taxon>Eukaryota</taxon>
        <taxon>Metazoa</taxon>
        <taxon>Chordata</taxon>
        <taxon>Craniata</taxon>
        <taxon>Vertebrata</taxon>
        <taxon>Euteleostomi</taxon>
        <taxon>Actinopterygii</taxon>
        <taxon>Neopterygii</taxon>
        <taxon>Teleostei</taxon>
        <taxon>Ostariophysi</taxon>
        <taxon>Cypriniformes</taxon>
        <taxon>Cyprinidae</taxon>
        <taxon>Cyprininae</taxon>
        <taxon>Sinocyclocheilus</taxon>
    </lineage>
</organism>
<dbReference type="Gene3D" id="2.60.120.740">
    <property type="match status" value="2"/>
</dbReference>
<evidence type="ECO:0000256" key="8">
    <source>
        <dbReference type="ARBA" id="ARBA00023136"/>
    </source>
</evidence>
<dbReference type="AlphaFoldDB" id="A0A672LY18"/>
<dbReference type="CDD" id="cd22828">
    <property type="entry name" value="Gal_Rha_Lectin_EVA1_EVA1C_rpt1"/>
    <property type="match status" value="1"/>
</dbReference>
<evidence type="ECO:0000256" key="6">
    <source>
        <dbReference type="ARBA" id="ARBA00022737"/>
    </source>
</evidence>
<keyword evidence="13" id="KW-1185">Reference proteome</keyword>
<evidence type="ECO:0000256" key="2">
    <source>
        <dbReference type="ARBA" id="ARBA00006023"/>
    </source>
</evidence>
<accession>A0A672LY18</accession>
<evidence type="ECO:0000256" key="10">
    <source>
        <dbReference type="SAM" id="Phobius"/>
    </source>
</evidence>
<reference evidence="12" key="1">
    <citation type="submission" date="2025-08" db="UniProtKB">
        <authorList>
            <consortium name="Ensembl"/>
        </authorList>
    </citation>
    <scope>IDENTIFICATION</scope>
</reference>
<dbReference type="OMA" id="SWEEVTY"/>
<feature type="region of interest" description="Disordered" evidence="9">
    <location>
        <begin position="332"/>
        <end position="366"/>
    </location>
</feature>
<dbReference type="Ensembl" id="ENSSGRT00000032003.1">
    <property type="protein sequence ID" value="ENSSGRP00000029782.1"/>
    <property type="gene ID" value="ENSSGRG00000016893.1"/>
</dbReference>
<dbReference type="Proteomes" id="UP000472262">
    <property type="component" value="Unassembled WGS sequence"/>
</dbReference>
<keyword evidence="4 10" id="KW-0812">Transmembrane</keyword>
<evidence type="ECO:0000256" key="9">
    <source>
        <dbReference type="SAM" id="MobiDB-lite"/>
    </source>
</evidence>
<proteinExistence type="inferred from homology"/>
<gene>
    <name evidence="12" type="primary">LOC107577635</name>
</gene>
<dbReference type="InterPro" id="IPR043159">
    <property type="entry name" value="Lectin_gal-bd_sf"/>
</dbReference>
<evidence type="ECO:0000256" key="3">
    <source>
        <dbReference type="ARBA" id="ARBA00022546"/>
    </source>
</evidence>
<comment type="subcellular location">
    <subcellularLocation>
        <location evidence="1">Membrane</location>
        <topology evidence="1">Single-pass membrane protein</topology>
    </subcellularLocation>
</comment>
<dbReference type="InterPro" id="IPR000922">
    <property type="entry name" value="Lectin_gal-bd_dom"/>
</dbReference>
<sequence length="430" mass="49011">MISAQHLRSCRPPVLCVQILYSVLILSNLPTFSLDYLFRIINSQSAKACDGDLLLLRCPRHSTITIQSAFYGQSAALPEIVPGMRCQWRNHSCSATTALQKVLSECQGHRNCQFLVNHQVFGIDPCPGTPKYLHVSYRCKPTEHKKRVTCEGDQLLLHCKYPKVLNIYSAVYGRQLEGEDLCPSEEQHPPFECLFHGAVDVVSNICYGKQRCLFTIDEEHLKNPCPPGTKKYITVLYACGMNNICAVEVNKLLNYFLSLFIGERPVIRSSKFPENRIIVSNSLMAYGYITEYPEMAGLLFTSSVCVGLLIVLIAVSTQLTCSRHLNTTRTFRKKSRTTNLEEEEPMNQDNDEEEEDEDEKRSLMDSSNLSEVGRKVYCWEDVTYTTETAELMERIERRELVIQEIRMNAYLNGNTCILHSYMPTITQNVQ</sequence>
<keyword evidence="8 10" id="KW-0472">Membrane</keyword>
<feature type="domain" description="SUEL-type lectin" evidence="11">
    <location>
        <begin position="149"/>
        <end position="240"/>
    </location>
</feature>
<evidence type="ECO:0000256" key="5">
    <source>
        <dbReference type="ARBA" id="ARBA00022734"/>
    </source>
</evidence>
<dbReference type="CDD" id="cd22829">
    <property type="entry name" value="Gal_Rha_Lectin_EVA1_EVA1C_rpt2"/>
    <property type="match status" value="1"/>
</dbReference>
<evidence type="ECO:0000256" key="7">
    <source>
        <dbReference type="ARBA" id="ARBA00022989"/>
    </source>
</evidence>
<dbReference type="GO" id="GO:0016020">
    <property type="term" value="C:membrane"/>
    <property type="evidence" value="ECO:0007669"/>
    <property type="project" value="UniProtKB-SubCell"/>
</dbReference>
<evidence type="ECO:0000313" key="12">
    <source>
        <dbReference type="Ensembl" id="ENSSGRP00000029782.1"/>
    </source>
</evidence>
<evidence type="ECO:0000313" key="13">
    <source>
        <dbReference type="Proteomes" id="UP000472262"/>
    </source>
</evidence>
<feature type="transmembrane region" description="Helical" evidence="10">
    <location>
        <begin position="295"/>
        <end position="315"/>
    </location>
</feature>
<dbReference type="GO" id="GO:0030246">
    <property type="term" value="F:carbohydrate binding"/>
    <property type="evidence" value="ECO:0007669"/>
    <property type="project" value="UniProtKB-KW"/>
</dbReference>
<keyword evidence="6" id="KW-0677">Repeat</keyword>
<dbReference type="Pfam" id="PF02140">
    <property type="entry name" value="SUEL_Lectin"/>
    <property type="match status" value="2"/>
</dbReference>
<name>A0A672LY18_SINGR</name>
<evidence type="ECO:0000256" key="4">
    <source>
        <dbReference type="ARBA" id="ARBA00022692"/>
    </source>
</evidence>
<dbReference type="PROSITE" id="PS50228">
    <property type="entry name" value="SUEL_LECTIN"/>
    <property type="match status" value="2"/>
</dbReference>
<dbReference type="InParanoid" id="A0A672LY18"/>
<protein>
    <submittedName>
        <fullName evidence="12">Eva-1 homolog C</fullName>
    </submittedName>
</protein>